<evidence type="ECO:0000313" key="2">
    <source>
        <dbReference type="Proteomes" id="UP000050795"/>
    </source>
</evidence>
<protein>
    <submittedName>
        <fullName evidence="3">C2H2-type domain-containing protein</fullName>
    </submittedName>
</protein>
<dbReference type="AlphaFoldDB" id="A0AA85ILS7"/>
<sequence>MTSSSSMTLFSLSYLGNSIIQKSNDCELETIYELLMDYYLKFLQNVSICKPTSSNNSTSVFYKTTLLEFYDTVILAIGNGHILIKSLDYKEGNRKEEKSKKLIESQQIDEKFSASELTYFNCYYFEVVTPVGSSTSSCSNTTNCNNVSSKNKKHDNCYAYFRRIIDTRRCIPEDALIRLDSNITNWLLRNRTVVRPPLIYFMIPKLTANGVNCLACYVFLAESIQIGLKVLRCFSELRKAYPETKRLPTNRLCKCSSSNNSNSSNNNNNHINPFQNEKRHYQPKNTADRQDANQCNFHMKYMNNARHHCECCQRNMEYSESPVLSPRATKSHIDLLHRLNCPSTSETLLNATCPQCNLKCCPAHSSLCELHRSKLIQMKLGSEAMDYYYSHNPQYQTKRAMNCDSVLKSNISRRDRSVPARLENKMNHLRIDQCNKLCPLCQNSIKNDREMNEHFSRTRYPNKMNNERTQSSGRYRQSGSPSHYISTKFRDNTSSCCHAHLGGSLELLP</sequence>
<reference evidence="2" key="1">
    <citation type="submission" date="2022-06" db="EMBL/GenBank/DDBJ databases">
        <authorList>
            <person name="Berger JAMES D."/>
            <person name="Berger JAMES D."/>
        </authorList>
    </citation>
    <scope>NUCLEOTIDE SEQUENCE [LARGE SCALE GENOMIC DNA]</scope>
</reference>
<dbReference type="Proteomes" id="UP000050795">
    <property type="component" value="Unassembled WGS sequence"/>
</dbReference>
<accession>A0AA85ILS7</accession>
<keyword evidence="2" id="KW-1185">Reference proteome</keyword>
<feature type="compositionally biased region" description="Low complexity" evidence="1">
    <location>
        <begin position="257"/>
        <end position="269"/>
    </location>
</feature>
<feature type="compositionally biased region" description="Polar residues" evidence="1">
    <location>
        <begin position="463"/>
        <end position="484"/>
    </location>
</feature>
<dbReference type="WBParaSite" id="TREG1_105520.1">
    <property type="protein sequence ID" value="TREG1_105520.1"/>
    <property type="gene ID" value="TREG1_105520"/>
</dbReference>
<proteinExistence type="predicted"/>
<organism evidence="2 3">
    <name type="scientific">Trichobilharzia regenti</name>
    <name type="common">Nasal bird schistosome</name>
    <dbReference type="NCBI Taxonomy" id="157069"/>
    <lineage>
        <taxon>Eukaryota</taxon>
        <taxon>Metazoa</taxon>
        <taxon>Spiralia</taxon>
        <taxon>Lophotrochozoa</taxon>
        <taxon>Platyhelminthes</taxon>
        <taxon>Trematoda</taxon>
        <taxon>Digenea</taxon>
        <taxon>Strigeidida</taxon>
        <taxon>Schistosomatoidea</taxon>
        <taxon>Schistosomatidae</taxon>
        <taxon>Trichobilharzia</taxon>
    </lineage>
</organism>
<evidence type="ECO:0000256" key="1">
    <source>
        <dbReference type="SAM" id="MobiDB-lite"/>
    </source>
</evidence>
<reference evidence="3" key="2">
    <citation type="submission" date="2023-11" db="UniProtKB">
        <authorList>
            <consortium name="WormBaseParasite"/>
        </authorList>
    </citation>
    <scope>IDENTIFICATION</scope>
</reference>
<evidence type="ECO:0000313" key="3">
    <source>
        <dbReference type="WBParaSite" id="TREG1_105520.1"/>
    </source>
</evidence>
<name>A0AA85ILS7_TRIRE</name>
<feature type="region of interest" description="Disordered" evidence="1">
    <location>
        <begin position="461"/>
        <end position="484"/>
    </location>
</feature>
<feature type="region of interest" description="Disordered" evidence="1">
    <location>
        <begin position="257"/>
        <end position="276"/>
    </location>
</feature>